<dbReference type="Proteomes" id="UP000179099">
    <property type="component" value="Unassembled WGS sequence"/>
</dbReference>
<keyword evidence="3" id="KW-1133">Transmembrane helix</keyword>
<feature type="transmembrane region" description="Helical" evidence="3">
    <location>
        <begin position="89"/>
        <end position="107"/>
    </location>
</feature>
<dbReference type="Gene3D" id="1.25.40.10">
    <property type="entry name" value="Tetratricopeptide repeat domain"/>
    <property type="match status" value="2"/>
</dbReference>
<dbReference type="PANTHER" id="PTHR12558:SF13">
    <property type="entry name" value="CELL DIVISION CYCLE PROTEIN 27 HOMOLOG"/>
    <property type="match status" value="1"/>
</dbReference>
<feature type="transmembrane region" description="Helical" evidence="3">
    <location>
        <begin position="491"/>
        <end position="515"/>
    </location>
</feature>
<feature type="compositionally biased region" description="Basic and acidic residues" evidence="2">
    <location>
        <begin position="32"/>
        <end position="46"/>
    </location>
</feature>
<dbReference type="EMBL" id="MHMW01000005">
    <property type="protein sequence ID" value="OGZ34598.1"/>
    <property type="molecule type" value="Genomic_DNA"/>
</dbReference>
<evidence type="ECO:0000313" key="5">
    <source>
        <dbReference type="Proteomes" id="UP000179099"/>
    </source>
</evidence>
<dbReference type="SMART" id="SM00028">
    <property type="entry name" value="TPR"/>
    <property type="match status" value="3"/>
</dbReference>
<proteinExistence type="predicted"/>
<accession>A0A1G2FAH4</accession>
<dbReference type="PROSITE" id="PS50005">
    <property type="entry name" value="TPR"/>
    <property type="match status" value="2"/>
</dbReference>
<gene>
    <name evidence="4" type="ORF">A2Y98_00330</name>
</gene>
<evidence type="ECO:0000313" key="4">
    <source>
        <dbReference type="EMBL" id="OGZ34598.1"/>
    </source>
</evidence>
<feature type="transmembrane region" description="Helical" evidence="3">
    <location>
        <begin position="220"/>
        <end position="240"/>
    </location>
</feature>
<evidence type="ECO:0000256" key="1">
    <source>
        <dbReference type="PROSITE-ProRule" id="PRU00339"/>
    </source>
</evidence>
<feature type="transmembrane region" description="Helical" evidence="3">
    <location>
        <begin position="150"/>
        <end position="168"/>
    </location>
</feature>
<feature type="transmembrane region" description="Helical" evidence="3">
    <location>
        <begin position="59"/>
        <end position="77"/>
    </location>
</feature>
<name>A0A1G2FAH4_9BACT</name>
<feature type="transmembrane region" description="Helical" evidence="3">
    <location>
        <begin position="394"/>
        <end position="415"/>
    </location>
</feature>
<feature type="transmembrane region" description="Helical" evidence="3">
    <location>
        <begin position="272"/>
        <end position="288"/>
    </location>
</feature>
<protein>
    <submittedName>
        <fullName evidence="4">Uncharacterized protein</fullName>
    </submittedName>
</protein>
<keyword evidence="3" id="KW-0812">Transmembrane</keyword>
<dbReference type="PROSITE" id="PS50293">
    <property type="entry name" value="TPR_REGION"/>
    <property type="match status" value="1"/>
</dbReference>
<feature type="transmembrane region" description="Helical" evidence="3">
    <location>
        <begin position="453"/>
        <end position="470"/>
    </location>
</feature>
<dbReference type="InterPro" id="IPR019734">
    <property type="entry name" value="TPR_rpt"/>
</dbReference>
<feature type="transmembrane region" description="Helical" evidence="3">
    <location>
        <begin position="119"/>
        <end position="138"/>
    </location>
</feature>
<keyword evidence="3" id="KW-0472">Membrane</keyword>
<sequence>MFQEPDQKAPEGFRATNFKFNEQESVSAFEQTEEKDHDIERDERSAEEDSKAGRFFESAIKIGLWLLAFILPLFFLPFNSSVLELNKQFLLFIFSFVLLVFWLGKVLTQRKLEIKKSLLNVLIVLFVFSVLASSLLAANKFQSLIGSGNSIAESFLALACLGIIYFLASNSFKSKKDFIVLTFTFLASAVLTGILALLQLSSNFIFSWDFSKVASFNSVGSVNALEIFLAAALVLISALFIDSKRPLWQSVVFVGIAAFLLFTIIAMNFANVWWVLIGVMVLVVGIGIMKRGRASQTRMILAMVILAMALMLTLTKINISGNWLNIPAEVSPTFGTTIEIDKGALSENLFLGSGPGTFAYNWELFRSTAINQTIFWNVRFTQGISKVFSMPSTLGIIGAGFWLLVVIFFAFWGAFKLMSRKGENWNLAFAFYSAWLFLAGMQFFYPTNLTLEFLFWLTLGASLFLIKSLVKEGEAVEDRGIISLSFKKESPLASVLAFLLVIFLVLTISFFYLGFNYWRADAAFQRGLTASLNEGNLEKGYNEVVTAMSLNPYNDTYQNALSQIALLRVNQEMLKPASADRDKQVQNLIADAVNLSKAAADINPQNPDNWIQRGIVYRSVLGYLPGADEWMLKSFSEASKLQPKNPYTFFEMGRSYSLLVDYVLAQGTDQESQAKAIDYLNKAEEEFNKAIEAKSDYSPAHYQLALIYDRRNQTASAIAKMEITKASFPEDIGVAFQLGLLYYKNQDFEKSRVEFERAIAMDQNYSNARYFLGLIYDKQKNKEKAIEQFNRIAQLNPENQEVKNILANLANGREALSGIVPPAAAPEQRADVPVQEKQPETR</sequence>
<keyword evidence="1" id="KW-0802">TPR repeat</keyword>
<feature type="repeat" description="TPR" evidence="1">
    <location>
        <begin position="732"/>
        <end position="765"/>
    </location>
</feature>
<dbReference type="Pfam" id="PF13432">
    <property type="entry name" value="TPR_16"/>
    <property type="match status" value="1"/>
</dbReference>
<feature type="transmembrane region" description="Helical" evidence="3">
    <location>
        <begin position="427"/>
        <end position="447"/>
    </location>
</feature>
<evidence type="ECO:0000256" key="2">
    <source>
        <dbReference type="SAM" id="MobiDB-lite"/>
    </source>
</evidence>
<comment type="caution">
    <text evidence="4">The sequence shown here is derived from an EMBL/GenBank/DDBJ whole genome shotgun (WGS) entry which is preliminary data.</text>
</comment>
<reference evidence="4 5" key="1">
    <citation type="journal article" date="2016" name="Nat. Commun.">
        <title>Thousands of microbial genomes shed light on interconnected biogeochemical processes in an aquifer system.</title>
        <authorList>
            <person name="Anantharaman K."/>
            <person name="Brown C.T."/>
            <person name="Hug L.A."/>
            <person name="Sharon I."/>
            <person name="Castelle C.J."/>
            <person name="Probst A.J."/>
            <person name="Thomas B.C."/>
            <person name="Singh A."/>
            <person name="Wilkins M.J."/>
            <person name="Karaoz U."/>
            <person name="Brodie E.L."/>
            <person name="Williams K.H."/>
            <person name="Hubbard S.S."/>
            <person name="Banfield J.F."/>
        </authorList>
    </citation>
    <scope>NUCLEOTIDE SEQUENCE [LARGE SCALE GENOMIC DNA]</scope>
</reference>
<feature type="transmembrane region" description="Helical" evidence="3">
    <location>
        <begin position="247"/>
        <end position="266"/>
    </location>
</feature>
<feature type="transmembrane region" description="Helical" evidence="3">
    <location>
        <begin position="180"/>
        <end position="200"/>
    </location>
</feature>
<feature type="region of interest" description="Disordered" evidence="2">
    <location>
        <begin position="25"/>
        <end position="46"/>
    </location>
</feature>
<evidence type="ECO:0000256" key="3">
    <source>
        <dbReference type="SAM" id="Phobius"/>
    </source>
</evidence>
<dbReference type="PANTHER" id="PTHR12558">
    <property type="entry name" value="CELL DIVISION CYCLE 16,23,27"/>
    <property type="match status" value="1"/>
</dbReference>
<dbReference type="STRING" id="1801992.A2Y98_00330"/>
<feature type="region of interest" description="Disordered" evidence="2">
    <location>
        <begin position="820"/>
        <end position="842"/>
    </location>
</feature>
<dbReference type="InterPro" id="IPR011990">
    <property type="entry name" value="TPR-like_helical_dom_sf"/>
</dbReference>
<dbReference type="SUPFAM" id="SSF48452">
    <property type="entry name" value="TPR-like"/>
    <property type="match status" value="2"/>
</dbReference>
<feature type="transmembrane region" description="Helical" evidence="3">
    <location>
        <begin position="300"/>
        <end position="319"/>
    </location>
</feature>
<feature type="repeat" description="TPR" evidence="1">
    <location>
        <begin position="766"/>
        <end position="799"/>
    </location>
</feature>
<organism evidence="4 5">
    <name type="scientific">Candidatus Portnoybacteria bacterium RBG_19FT_COMBO_36_7</name>
    <dbReference type="NCBI Taxonomy" id="1801992"/>
    <lineage>
        <taxon>Bacteria</taxon>
        <taxon>Candidatus Portnoyibacteriota</taxon>
    </lineage>
</organism>
<dbReference type="AlphaFoldDB" id="A0A1G2FAH4"/>